<name>A0AAW1LD13_SAPOF</name>
<dbReference type="Pfam" id="PF03171">
    <property type="entry name" value="2OG-FeII_Oxy"/>
    <property type="match status" value="1"/>
</dbReference>
<evidence type="ECO:0000256" key="3">
    <source>
        <dbReference type="ARBA" id="ARBA00023004"/>
    </source>
</evidence>
<dbReference type="InterPro" id="IPR026992">
    <property type="entry name" value="DIOX_N"/>
</dbReference>
<dbReference type="GO" id="GO:0016491">
    <property type="term" value="F:oxidoreductase activity"/>
    <property type="evidence" value="ECO:0007669"/>
    <property type="project" value="UniProtKB-KW"/>
</dbReference>
<dbReference type="EMBL" id="JBDFQZ010000004">
    <property type="protein sequence ID" value="KAK9733159.1"/>
    <property type="molecule type" value="Genomic_DNA"/>
</dbReference>
<dbReference type="InterPro" id="IPR005123">
    <property type="entry name" value="Oxoglu/Fe-dep_dioxygenase_dom"/>
</dbReference>
<feature type="domain" description="Fe2OG dioxygenase" evidence="5">
    <location>
        <begin position="161"/>
        <end position="262"/>
    </location>
</feature>
<evidence type="ECO:0000256" key="1">
    <source>
        <dbReference type="ARBA" id="ARBA00008056"/>
    </source>
</evidence>
<proteinExistence type="inferred from homology"/>
<dbReference type="InterPro" id="IPR044861">
    <property type="entry name" value="IPNS-like_FE2OG_OXY"/>
</dbReference>
<dbReference type="Proteomes" id="UP001443914">
    <property type="component" value="Unassembled WGS sequence"/>
</dbReference>
<keyword evidence="7" id="KW-1185">Reference proteome</keyword>
<accession>A0AAW1LD13</accession>
<evidence type="ECO:0000259" key="5">
    <source>
        <dbReference type="PROSITE" id="PS51471"/>
    </source>
</evidence>
<dbReference type="Pfam" id="PF14226">
    <property type="entry name" value="DIOX_N"/>
    <property type="match status" value="1"/>
</dbReference>
<keyword evidence="2 4" id="KW-0479">Metal-binding</keyword>
<gene>
    <name evidence="6" type="ORF">RND81_04G047600</name>
</gene>
<dbReference type="PROSITE" id="PS51471">
    <property type="entry name" value="FE2OG_OXY"/>
    <property type="match status" value="1"/>
</dbReference>
<dbReference type="SUPFAM" id="SSF51197">
    <property type="entry name" value="Clavaminate synthase-like"/>
    <property type="match status" value="1"/>
</dbReference>
<reference evidence="6" key="1">
    <citation type="submission" date="2024-03" db="EMBL/GenBank/DDBJ databases">
        <title>WGS assembly of Saponaria officinalis var. Norfolk2.</title>
        <authorList>
            <person name="Jenkins J."/>
            <person name="Shu S."/>
            <person name="Grimwood J."/>
            <person name="Barry K."/>
            <person name="Goodstein D."/>
            <person name="Schmutz J."/>
            <person name="Leebens-Mack J."/>
            <person name="Osbourn A."/>
        </authorList>
    </citation>
    <scope>NUCLEOTIDE SEQUENCE [LARGE SCALE GENOMIC DNA]</scope>
    <source>
        <strain evidence="6">JIC</strain>
    </source>
</reference>
<keyword evidence="4" id="KW-0560">Oxidoreductase</keyword>
<evidence type="ECO:0000313" key="7">
    <source>
        <dbReference type="Proteomes" id="UP001443914"/>
    </source>
</evidence>
<dbReference type="Gene3D" id="2.60.120.330">
    <property type="entry name" value="B-lactam Antibiotic, Isopenicillin N Synthase, Chain"/>
    <property type="match status" value="1"/>
</dbReference>
<sequence>MDPAIVDLQKLLDSEEELQKLKSLLSSWGAIQLVNHGIKNSTLDQLLHVTKEFFHLPLEEKQKYARSRIEEWKFDQMQGWGNDRMSEGQPFSWNDRLLLLAHPIGLRKSNLWPDESIPKFSEIVDDYVDGLIRIRDIMFKSISRMLNLSDDNLICKYADEGFIVSKFTYYPTSPYPDRILGAGAHTDTTMFSVILQDKEVEALQIEKDGQWYLVPIVPHALVLNISDMLEIMTNGGVKSACHRVVTNAERERISVVAAFSPPANAKIGPLKELIDEKNPKLYPILKNSSQVSADYFAHGKIFIKEIRKYGPEIMHQDMKQSNN</sequence>
<comment type="caution">
    <text evidence="6">The sequence shown here is derived from an EMBL/GenBank/DDBJ whole genome shotgun (WGS) entry which is preliminary data.</text>
</comment>
<dbReference type="PANTHER" id="PTHR47991">
    <property type="entry name" value="OXOGLUTARATE/IRON-DEPENDENT DIOXYGENASE"/>
    <property type="match status" value="1"/>
</dbReference>
<evidence type="ECO:0000313" key="6">
    <source>
        <dbReference type="EMBL" id="KAK9733159.1"/>
    </source>
</evidence>
<dbReference type="InterPro" id="IPR027443">
    <property type="entry name" value="IPNS-like_sf"/>
</dbReference>
<comment type="similarity">
    <text evidence="1 4">Belongs to the iron/ascorbate-dependent oxidoreductase family.</text>
</comment>
<dbReference type="AlphaFoldDB" id="A0AAW1LD13"/>
<dbReference type="GO" id="GO:0046872">
    <property type="term" value="F:metal ion binding"/>
    <property type="evidence" value="ECO:0007669"/>
    <property type="project" value="UniProtKB-KW"/>
</dbReference>
<evidence type="ECO:0000256" key="4">
    <source>
        <dbReference type="RuleBase" id="RU003682"/>
    </source>
</evidence>
<protein>
    <recommendedName>
        <fullName evidence="5">Fe2OG dioxygenase domain-containing protein</fullName>
    </recommendedName>
</protein>
<organism evidence="6 7">
    <name type="scientific">Saponaria officinalis</name>
    <name type="common">Common soapwort</name>
    <name type="synonym">Lychnis saponaria</name>
    <dbReference type="NCBI Taxonomy" id="3572"/>
    <lineage>
        <taxon>Eukaryota</taxon>
        <taxon>Viridiplantae</taxon>
        <taxon>Streptophyta</taxon>
        <taxon>Embryophyta</taxon>
        <taxon>Tracheophyta</taxon>
        <taxon>Spermatophyta</taxon>
        <taxon>Magnoliopsida</taxon>
        <taxon>eudicotyledons</taxon>
        <taxon>Gunneridae</taxon>
        <taxon>Pentapetalae</taxon>
        <taxon>Caryophyllales</taxon>
        <taxon>Caryophyllaceae</taxon>
        <taxon>Caryophylleae</taxon>
        <taxon>Saponaria</taxon>
    </lineage>
</organism>
<keyword evidence="3 4" id="KW-0408">Iron</keyword>
<evidence type="ECO:0000256" key="2">
    <source>
        <dbReference type="ARBA" id="ARBA00022723"/>
    </source>
</evidence>
<dbReference type="InterPro" id="IPR050295">
    <property type="entry name" value="Plant_2OG-oxidoreductases"/>
</dbReference>